<evidence type="ECO:0000256" key="8">
    <source>
        <dbReference type="SAM" id="MobiDB-lite"/>
    </source>
</evidence>
<dbReference type="HOGENOM" id="CLU_039466_2_1_1"/>
<dbReference type="RefSeq" id="XP_457619.1">
    <property type="nucleotide sequence ID" value="XM_457619.1"/>
</dbReference>
<evidence type="ECO:0000256" key="2">
    <source>
        <dbReference type="ARBA" id="ARBA00006164"/>
    </source>
</evidence>
<keyword evidence="4 7" id="KW-0747">Spliceosome</keyword>
<keyword evidence="10" id="KW-1185">Reference proteome</keyword>
<dbReference type="VEuPathDB" id="FungiDB:DEHA2B15400g"/>
<dbReference type="KEGG" id="dha:DEHA2B15400g"/>
<dbReference type="Proteomes" id="UP000000599">
    <property type="component" value="Chromosome B"/>
</dbReference>
<feature type="region of interest" description="Disordered" evidence="8">
    <location>
        <begin position="200"/>
        <end position="222"/>
    </location>
</feature>
<evidence type="ECO:0000256" key="5">
    <source>
        <dbReference type="ARBA" id="ARBA00023187"/>
    </source>
</evidence>
<dbReference type="PANTHER" id="PTHR23142">
    <property type="entry name" value="PRE-MRNA-SPLICING FACTOR 38A-RELATED"/>
    <property type="match status" value="1"/>
</dbReference>
<dbReference type="GO" id="GO:0005681">
    <property type="term" value="C:spliceosomal complex"/>
    <property type="evidence" value="ECO:0007669"/>
    <property type="project" value="UniProtKB-KW"/>
</dbReference>
<dbReference type="InParanoid" id="Q6BW00"/>
<dbReference type="EMBL" id="CR382134">
    <property type="protein sequence ID" value="CAG85633.1"/>
    <property type="molecule type" value="Genomic_DNA"/>
</dbReference>
<evidence type="ECO:0000256" key="7">
    <source>
        <dbReference type="RuleBase" id="RU367025"/>
    </source>
</evidence>
<dbReference type="AlphaFoldDB" id="Q6BW00"/>
<sequence>MENSKKQASYSDKSNVIRKAYLVEPIIRHRIQDSLFYKQYLYLTNEATILPVITSQVKYIGSTNANGKPTPFVCCFLRLLELEPSRDIIEMCLHQLGTKEFKYLTALIMLYIRVVWPYEDVITTLEPFYSDYRKLRFQLKSPIMVKGMPILYKLSHMDVWCDELLNNERVVDLILPRMVPRHVLFERGLIGERNYHGIVSEDENESKNDSESNSDDYESDSD</sequence>
<comment type="similarity">
    <text evidence="2 7">Belongs to the PRP38 family.</text>
</comment>
<keyword evidence="5 7" id="KW-0508">mRNA splicing</keyword>
<organism evidence="9 10">
    <name type="scientific">Debaryomyces hansenii (strain ATCC 36239 / CBS 767 / BCRC 21394 / JCM 1990 / NBRC 0083 / IGC 2968)</name>
    <name type="common">Yeast</name>
    <name type="synonym">Torulaspora hansenii</name>
    <dbReference type="NCBI Taxonomy" id="284592"/>
    <lineage>
        <taxon>Eukaryota</taxon>
        <taxon>Fungi</taxon>
        <taxon>Dikarya</taxon>
        <taxon>Ascomycota</taxon>
        <taxon>Saccharomycotina</taxon>
        <taxon>Pichiomycetes</taxon>
        <taxon>Debaryomycetaceae</taxon>
        <taxon>Debaryomyces</taxon>
    </lineage>
</organism>
<comment type="subcellular location">
    <subcellularLocation>
        <location evidence="1 7">Nucleus</location>
    </subcellularLocation>
</comment>
<evidence type="ECO:0000256" key="6">
    <source>
        <dbReference type="ARBA" id="ARBA00023242"/>
    </source>
</evidence>
<proteinExistence type="inferred from homology"/>
<accession>Q6BW00</accession>
<evidence type="ECO:0000313" key="10">
    <source>
        <dbReference type="Proteomes" id="UP000000599"/>
    </source>
</evidence>
<evidence type="ECO:0000313" key="9">
    <source>
        <dbReference type="EMBL" id="CAG85633.1"/>
    </source>
</evidence>
<comment type="function">
    <text evidence="7">Required for pre-mRNA splicing.</text>
</comment>
<gene>
    <name evidence="9" type="ordered locus">DEHA2B15400g</name>
</gene>
<dbReference type="OMA" id="QNGYNEF"/>
<dbReference type="eggNOG" id="KOG2889">
    <property type="taxonomic scope" value="Eukaryota"/>
</dbReference>
<name>Q6BW00_DEBHA</name>
<evidence type="ECO:0000256" key="1">
    <source>
        <dbReference type="ARBA" id="ARBA00004123"/>
    </source>
</evidence>
<dbReference type="GeneID" id="2913594"/>
<dbReference type="InterPro" id="IPR005037">
    <property type="entry name" value="PRP38"/>
</dbReference>
<dbReference type="Pfam" id="PF03371">
    <property type="entry name" value="PRP38"/>
    <property type="match status" value="1"/>
</dbReference>
<feature type="compositionally biased region" description="Acidic residues" evidence="8">
    <location>
        <begin position="212"/>
        <end position="222"/>
    </location>
</feature>
<dbReference type="STRING" id="284592.Q6BW00"/>
<dbReference type="GO" id="GO:0000398">
    <property type="term" value="P:mRNA splicing, via spliceosome"/>
    <property type="evidence" value="ECO:0007669"/>
    <property type="project" value="UniProtKB-UniRule"/>
</dbReference>
<reference evidence="9 10" key="1">
    <citation type="journal article" date="2004" name="Nature">
        <title>Genome evolution in yeasts.</title>
        <authorList>
            <consortium name="Genolevures"/>
            <person name="Dujon B."/>
            <person name="Sherman D."/>
            <person name="Fischer G."/>
            <person name="Durrens P."/>
            <person name="Casaregola S."/>
            <person name="Lafontaine I."/>
            <person name="de Montigny J."/>
            <person name="Marck C."/>
            <person name="Neuveglise C."/>
            <person name="Talla E."/>
            <person name="Goffard N."/>
            <person name="Frangeul L."/>
            <person name="Aigle M."/>
            <person name="Anthouard V."/>
            <person name="Babour A."/>
            <person name="Barbe V."/>
            <person name="Barnay S."/>
            <person name="Blanchin S."/>
            <person name="Beckerich J.M."/>
            <person name="Beyne E."/>
            <person name="Bleykasten C."/>
            <person name="Boisrame A."/>
            <person name="Boyer J."/>
            <person name="Cattolico L."/>
            <person name="Confanioleri F."/>
            <person name="de Daruvar A."/>
            <person name="Despons L."/>
            <person name="Fabre E."/>
            <person name="Fairhead C."/>
            <person name="Ferry-Dumazet H."/>
            <person name="Groppi A."/>
            <person name="Hantraye F."/>
            <person name="Hennequin C."/>
            <person name="Jauniaux N."/>
            <person name="Joyet P."/>
            <person name="Kachouri R."/>
            <person name="Kerrest A."/>
            <person name="Koszul R."/>
            <person name="Lemaire M."/>
            <person name="Lesur I."/>
            <person name="Ma L."/>
            <person name="Muller H."/>
            <person name="Nicaud J.M."/>
            <person name="Nikolski M."/>
            <person name="Oztas S."/>
            <person name="Ozier-Kalogeropoulos O."/>
            <person name="Pellenz S."/>
            <person name="Potier S."/>
            <person name="Richard G.F."/>
            <person name="Straub M.L."/>
            <person name="Suleau A."/>
            <person name="Swennene D."/>
            <person name="Tekaia F."/>
            <person name="Wesolowski-Louvel M."/>
            <person name="Westhof E."/>
            <person name="Wirth B."/>
            <person name="Zeniou-Meyer M."/>
            <person name="Zivanovic I."/>
            <person name="Bolotin-Fukuhara M."/>
            <person name="Thierry A."/>
            <person name="Bouchier C."/>
            <person name="Caudron B."/>
            <person name="Scarpelli C."/>
            <person name="Gaillardin C."/>
            <person name="Weissenbach J."/>
            <person name="Wincker P."/>
            <person name="Souciet J.L."/>
        </authorList>
    </citation>
    <scope>NUCLEOTIDE SEQUENCE [LARGE SCALE GENOMIC DNA]</scope>
    <source>
        <strain evidence="10">ATCC 36239 / CBS 767 / BCRC 21394 / JCM 1990 / NBRC 0083 / IGC 2968</strain>
    </source>
</reference>
<keyword evidence="6 7" id="KW-0539">Nucleus</keyword>
<keyword evidence="3 7" id="KW-0507">mRNA processing</keyword>
<evidence type="ECO:0000256" key="3">
    <source>
        <dbReference type="ARBA" id="ARBA00022664"/>
    </source>
</evidence>
<dbReference type="OrthoDB" id="190958at2759"/>
<evidence type="ECO:0000256" key="4">
    <source>
        <dbReference type="ARBA" id="ARBA00022728"/>
    </source>
</evidence>
<protein>
    <recommendedName>
        <fullName evidence="7">Pre-mRNA-splicing factor 38</fullName>
    </recommendedName>
</protein>